<dbReference type="RefSeq" id="WP_036178280.1">
    <property type="nucleotide sequence ID" value="NZ_AVCZ01000033.1"/>
</dbReference>
<accession>A0A0A3J3T7</accession>
<dbReference type="Pfam" id="PF13564">
    <property type="entry name" value="DoxX_2"/>
    <property type="match status" value="1"/>
</dbReference>
<dbReference type="EMBL" id="JPVQ01000033">
    <property type="protein sequence ID" value="KGR89818.1"/>
    <property type="molecule type" value="Genomic_DNA"/>
</dbReference>
<feature type="transmembrane region" description="Helical" evidence="5">
    <location>
        <begin position="6"/>
        <end position="24"/>
    </location>
</feature>
<evidence type="ECO:0000256" key="3">
    <source>
        <dbReference type="ARBA" id="ARBA00022989"/>
    </source>
</evidence>
<gene>
    <name evidence="6" type="ORF">CD30_15050</name>
</gene>
<evidence type="ECO:0000256" key="2">
    <source>
        <dbReference type="ARBA" id="ARBA00022692"/>
    </source>
</evidence>
<comment type="subcellular location">
    <subcellularLocation>
        <location evidence="1">Membrane</location>
        <topology evidence="1">Multi-pass membrane protein</topology>
    </subcellularLocation>
</comment>
<evidence type="ECO:0000256" key="5">
    <source>
        <dbReference type="SAM" id="Phobius"/>
    </source>
</evidence>
<keyword evidence="2 5" id="KW-0812">Transmembrane</keyword>
<protein>
    <submittedName>
        <fullName evidence="6">DoxX family protein</fullName>
    </submittedName>
</protein>
<keyword evidence="3 5" id="KW-1133">Transmembrane helix</keyword>
<organism evidence="6 7">
    <name type="scientific">Ureibacillus massiliensis 4400831 = CIP 108448 = CCUG 49529</name>
    <dbReference type="NCBI Taxonomy" id="1211035"/>
    <lineage>
        <taxon>Bacteria</taxon>
        <taxon>Bacillati</taxon>
        <taxon>Bacillota</taxon>
        <taxon>Bacilli</taxon>
        <taxon>Bacillales</taxon>
        <taxon>Caryophanaceae</taxon>
        <taxon>Ureibacillus</taxon>
    </lineage>
</organism>
<dbReference type="GO" id="GO:0016020">
    <property type="term" value="C:membrane"/>
    <property type="evidence" value="ECO:0007669"/>
    <property type="project" value="UniProtKB-SubCell"/>
</dbReference>
<reference evidence="6 7" key="1">
    <citation type="submission" date="2014-02" db="EMBL/GenBank/DDBJ databases">
        <title>Draft genome sequence of Lysinibacillus massiliensis CCUG 49529.</title>
        <authorList>
            <person name="Zhang F."/>
            <person name="Wang G."/>
            <person name="Zhang L."/>
        </authorList>
    </citation>
    <scope>NUCLEOTIDE SEQUENCE [LARGE SCALE GENOMIC DNA]</scope>
    <source>
        <strain evidence="6 7">CCUG 49529</strain>
    </source>
</reference>
<dbReference type="eggNOG" id="ENOG5030KKT">
    <property type="taxonomic scope" value="Bacteria"/>
</dbReference>
<feature type="transmembrane region" description="Helical" evidence="5">
    <location>
        <begin position="98"/>
        <end position="118"/>
    </location>
</feature>
<dbReference type="AlphaFoldDB" id="A0A0A3J3T7"/>
<keyword evidence="4 5" id="KW-0472">Membrane</keyword>
<dbReference type="InterPro" id="IPR032808">
    <property type="entry name" value="DoxX"/>
</dbReference>
<evidence type="ECO:0000256" key="4">
    <source>
        <dbReference type="ARBA" id="ARBA00023136"/>
    </source>
</evidence>
<dbReference type="Proteomes" id="UP000030595">
    <property type="component" value="Unassembled WGS sequence"/>
</dbReference>
<dbReference type="OrthoDB" id="3385086at2"/>
<name>A0A0A3J3T7_9BACL</name>
<comment type="caution">
    <text evidence="6">The sequence shown here is derived from an EMBL/GenBank/DDBJ whole genome shotgun (WGS) entry which is preliminary data.</text>
</comment>
<feature type="transmembrane region" description="Helical" evidence="5">
    <location>
        <begin position="44"/>
        <end position="64"/>
    </location>
</feature>
<feature type="transmembrane region" description="Helical" evidence="5">
    <location>
        <begin position="70"/>
        <end position="91"/>
    </location>
</feature>
<keyword evidence="7" id="KW-1185">Reference proteome</keyword>
<sequence>MNVVLWIFQVALALLFIMAGLIKAFQYKKAKEAMAWVSDVPKGLVIFTGYAELLGAIGLILPMALGTLEFLTPVAGFALALIMLFAAIFHVNRKEFETIPMIIILLFISLFIGIGRMYF</sequence>
<evidence type="ECO:0000313" key="7">
    <source>
        <dbReference type="Proteomes" id="UP000030595"/>
    </source>
</evidence>
<evidence type="ECO:0000256" key="1">
    <source>
        <dbReference type="ARBA" id="ARBA00004141"/>
    </source>
</evidence>
<evidence type="ECO:0000313" key="6">
    <source>
        <dbReference type="EMBL" id="KGR89818.1"/>
    </source>
</evidence>
<proteinExistence type="predicted"/>